<dbReference type="Proteomes" id="UP000641646">
    <property type="component" value="Unassembled WGS sequence"/>
</dbReference>
<dbReference type="InterPro" id="IPR029021">
    <property type="entry name" value="Prot-tyrosine_phosphatase-like"/>
</dbReference>
<dbReference type="InterPro" id="IPR016130">
    <property type="entry name" value="Tyr_Pase_AS"/>
</dbReference>
<dbReference type="SUPFAM" id="SSF52799">
    <property type="entry name" value="(Phosphotyrosine protein) phosphatases II"/>
    <property type="match status" value="1"/>
</dbReference>
<proteinExistence type="predicted"/>
<evidence type="ECO:0000259" key="4">
    <source>
        <dbReference type="PROSITE" id="PS50056"/>
    </source>
</evidence>
<keyword evidence="3" id="KW-0904">Protein phosphatase</keyword>
<accession>A0A926VJF7</accession>
<evidence type="ECO:0000313" key="6">
    <source>
        <dbReference type="Proteomes" id="UP000641646"/>
    </source>
</evidence>
<gene>
    <name evidence="5" type="ORF">H6G03_28420</name>
</gene>
<sequence>MYKFAAACKNELIIFGACRPGYSQKQIRAWIEFMKSQDIQRICCLLAEEQLIRYPKLLDSYQEEFGSDNVCWAAIADFHICDPATLHNQILPFLFTSDRSQQKTVIHCSGGIGRTGHILAAWLIFGRGLSQQAAIEAVRKTGRNPYEATIFAPLRGKSPLQVLAELNYLLNASSTHS</sequence>
<evidence type="ECO:0000313" key="5">
    <source>
        <dbReference type="EMBL" id="MBD2184951.1"/>
    </source>
</evidence>
<dbReference type="GO" id="GO:0004725">
    <property type="term" value="F:protein tyrosine phosphatase activity"/>
    <property type="evidence" value="ECO:0007669"/>
    <property type="project" value="UniProtKB-EC"/>
</dbReference>
<reference evidence="5" key="1">
    <citation type="journal article" date="2015" name="ISME J.">
        <title>Draft Genome Sequence of Streptomyces incarnatus NRRL8089, which Produces the Nucleoside Antibiotic Sinefungin.</title>
        <authorList>
            <person name="Oshima K."/>
            <person name="Hattori M."/>
            <person name="Shimizu H."/>
            <person name="Fukuda K."/>
            <person name="Nemoto M."/>
            <person name="Inagaki K."/>
            <person name="Tamura T."/>
        </authorList>
    </citation>
    <scope>NUCLEOTIDE SEQUENCE</scope>
    <source>
        <strain evidence="5">FACHB-1375</strain>
    </source>
</reference>
<evidence type="ECO:0000256" key="3">
    <source>
        <dbReference type="ARBA" id="ARBA00022912"/>
    </source>
</evidence>
<protein>
    <recommendedName>
        <fullName evidence="1">protein-tyrosine-phosphatase</fullName>
        <ecNumber evidence="1">3.1.3.48</ecNumber>
    </recommendedName>
</protein>
<dbReference type="EMBL" id="JACJPW010000101">
    <property type="protein sequence ID" value="MBD2184951.1"/>
    <property type="molecule type" value="Genomic_DNA"/>
</dbReference>
<organism evidence="5 6">
    <name type="scientific">Aerosakkonema funiforme FACHB-1375</name>
    <dbReference type="NCBI Taxonomy" id="2949571"/>
    <lineage>
        <taxon>Bacteria</taxon>
        <taxon>Bacillati</taxon>
        <taxon>Cyanobacteriota</taxon>
        <taxon>Cyanophyceae</taxon>
        <taxon>Oscillatoriophycideae</taxon>
        <taxon>Aerosakkonematales</taxon>
        <taxon>Aerosakkonemataceae</taxon>
        <taxon>Aerosakkonema</taxon>
    </lineage>
</organism>
<dbReference type="RefSeq" id="WP_190472357.1">
    <property type="nucleotide sequence ID" value="NZ_JACJPW010000101.1"/>
</dbReference>
<keyword evidence="6" id="KW-1185">Reference proteome</keyword>
<comment type="caution">
    <text evidence="5">The sequence shown here is derived from an EMBL/GenBank/DDBJ whole genome shotgun (WGS) entry which is preliminary data.</text>
</comment>
<reference evidence="5" key="2">
    <citation type="submission" date="2020-08" db="EMBL/GenBank/DDBJ databases">
        <authorList>
            <person name="Chen M."/>
            <person name="Teng W."/>
            <person name="Zhao L."/>
            <person name="Hu C."/>
            <person name="Zhou Y."/>
            <person name="Han B."/>
            <person name="Song L."/>
            <person name="Shu W."/>
        </authorList>
    </citation>
    <scope>NUCLEOTIDE SEQUENCE</scope>
    <source>
        <strain evidence="5">FACHB-1375</strain>
    </source>
</reference>
<dbReference type="Pfam" id="PF05706">
    <property type="entry name" value="CDKN3"/>
    <property type="match status" value="1"/>
</dbReference>
<keyword evidence="2" id="KW-0378">Hydrolase</keyword>
<dbReference type="Gene3D" id="3.90.190.10">
    <property type="entry name" value="Protein tyrosine phosphatase superfamily"/>
    <property type="match status" value="1"/>
</dbReference>
<dbReference type="EC" id="3.1.3.48" evidence="1"/>
<dbReference type="AlphaFoldDB" id="A0A926VJF7"/>
<feature type="domain" description="Tyrosine specific protein phosphatases" evidence="4">
    <location>
        <begin position="88"/>
        <end position="140"/>
    </location>
</feature>
<evidence type="ECO:0000256" key="1">
    <source>
        <dbReference type="ARBA" id="ARBA00013064"/>
    </source>
</evidence>
<dbReference type="PROSITE" id="PS00383">
    <property type="entry name" value="TYR_PHOSPHATASE_1"/>
    <property type="match status" value="1"/>
</dbReference>
<dbReference type="PROSITE" id="PS50056">
    <property type="entry name" value="TYR_PHOSPHATASE_2"/>
    <property type="match status" value="1"/>
</dbReference>
<evidence type="ECO:0000256" key="2">
    <source>
        <dbReference type="ARBA" id="ARBA00022801"/>
    </source>
</evidence>
<name>A0A926VJF7_9CYAN</name>
<dbReference type="InterPro" id="IPR000387">
    <property type="entry name" value="Tyr_Pase_dom"/>
</dbReference>
<dbReference type="InterPro" id="IPR022778">
    <property type="entry name" value="CDKN3"/>
</dbReference>